<proteinExistence type="predicted"/>
<gene>
    <name evidence="1" type="ORF">L9F63_020513</name>
</gene>
<reference evidence="1" key="1">
    <citation type="journal article" date="2023" name="IScience">
        <title>Live-bearing cockroach genome reveals convergent evolutionary mechanisms linked to viviparity in insects and beyond.</title>
        <authorList>
            <person name="Fouks B."/>
            <person name="Harrison M.C."/>
            <person name="Mikhailova A.A."/>
            <person name="Marchal E."/>
            <person name="English S."/>
            <person name="Carruthers M."/>
            <person name="Jennings E.C."/>
            <person name="Chiamaka E.L."/>
            <person name="Frigard R.A."/>
            <person name="Pippel M."/>
            <person name="Attardo G.M."/>
            <person name="Benoit J.B."/>
            <person name="Bornberg-Bauer E."/>
            <person name="Tobe S.S."/>
        </authorList>
    </citation>
    <scope>NUCLEOTIDE SEQUENCE</scope>
    <source>
        <strain evidence="1">Stay&amp;Tobe</strain>
    </source>
</reference>
<dbReference type="EMBL" id="JASPKZ010007246">
    <property type="protein sequence ID" value="KAJ9585843.1"/>
    <property type="molecule type" value="Genomic_DNA"/>
</dbReference>
<evidence type="ECO:0000313" key="1">
    <source>
        <dbReference type="EMBL" id="KAJ9585843.1"/>
    </source>
</evidence>
<dbReference type="Proteomes" id="UP001233999">
    <property type="component" value="Unassembled WGS sequence"/>
</dbReference>
<reference evidence="1" key="2">
    <citation type="submission" date="2023-05" db="EMBL/GenBank/DDBJ databases">
        <authorList>
            <person name="Fouks B."/>
        </authorList>
    </citation>
    <scope>NUCLEOTIDE SEQUENCE</scope>
    <source>
        <strain evidence="1">Stay&amp;Tobe</strain>
        <tissue evidence="1">Testes</tissue>
    </source>
</reference>
<comment type="caution">
    <text evidence="1">The sequence shown here is derived from an EMBL/GenBank/DDBJ whole genome shotgun (WGS) entry which is preliminary data.</text>
</comment>
<accession>A0AAD7ZSC8</accession>
<dbReference type="AlphaFoldDB" id="A0AAD7ZSC8"/>
<keyword evidence="2" id="KW-1185">Reference proteome</keyword>
<evidence type="ECO:0000313" key="2">
    <source>
        <dbReference type="Proteomes" id="UP001233999"/>
    </source>
</evidence>
<feature type="non-terminal residue" evidence="1">
    <location>
        <position position="85"/>
    </location>
</feature>
<name>A0AAD7ZSC8_DIPPU</name>
<organism evidence="1 2">
    <name type="scientific">Diploptera punctata</name>
    <name type="common">Pacific beetle cockroach</name>
    <dbReference type="NCBI Taxonomy" id="6984"/>
    <lineage>
        <taxon>Eukaryota</taxon>
        <taxon>Metazoa</taxon>
        <taxon>Ecdysozoa</taxon>
        <taxon>Arthropoda</taxon>
        <taxon>Hexapoda</taxon>
        <taxon>Insecta</taxon>
        <taxon>Pterygota</taxon>
        <taxon>Neoptera</taxon>
        <taxon>Polyneoptera</taxon>
        <taxon>Dictyoptera</taxon>
        <taxon>Blattodea</taxon>
        <taxon>Blaberoidea</taxon>
        <taxon>Blaberidae</taxon>
        <taxon>Diplopterinae</taxon>
        <taxon>Diploptera</taxon>
    </lineage>
</organism>
<protein>
    <submittedName>
        <fullName evidence="1">Uncharacterized protein</fullName>
    </submittedName>
</protein>
<feature type="non-terminal residue" evidence="1">
    <location>
        <position position="1"/>
    </location>
</feature>
<sequence>NSPILEKYGNTVVLVHETCCMEGSRGERRDCYDKEGSLAKCRTLKTSIMFSASLYTTKITEVVLSLRILVYERRPKQRYQWHPTR</sequence>